<evidence type="ECO:0000313" key="1">
    <source>
        <dbReference type="EMBL" id="GAH99765.1"/>
    </source>
</evidence>
<reference evidence="1" key="1">
    <citation type="journal article" date="2014" name="Front. Microbiol.">
        <title>High frequency of phylogenetically diverse reductive dehalogenase-homologous genes in deep subseafloor sedimentary metagenomes.</title>
        <authorList>
            <person name="Kawai M."/>
            <person name="Futagami T."/>
            <person name="Toyoda A."/>
            <person name="Takaki Y."/>
            <person name="Nishi S."/>
            <person name="Hori S."/>
            <person name="Arai W."/>
            <person name="Tsubouchi T."/>
            <person name="Morono Y."/>
            <person name="Uchiyama I."/>
            <person name="Ito T."/>
            <person name="Fujiyama A."/>
            <person name="Inagaki F."/>
            <person name="Takami H."/>
        </authorList>
    </citation>
    <scope>NUCLEOTIDE SEQUENCE</scope>
    <source>
        <strain evidence="1">Expedition CK06-06</strain>
    </source>
</reference>
<accession>X1L1J4</accession>
<dbReference type="AlphaFoldDB" id="X1L1J4"/>
<dbReference type="EMBL" id="BARV01000549">
    <property type="protein sequence ID" value="GAH99765.1"/>
    <property type="molecule type" value="Genomic_DNA"/>
</dbReference>
<organism evidence="1">
    <name type="scientific">marine sediment metagenome</name>
    <dbReference type="NCBI Taxonomy" id="412755"/>
    <lineage>
        <taxon>unclassified sequences</taxon>
        <taxon>metagenomes</taxon>
        <taxon>ecological metagenomes</taxon>
    </lineage>
</organism>
<sequence>MAITREEIDQIAKAVAERVVSTATICSCGYNALLTARSGEGLRRDIEAKNEKGAREELESLLSDISSAETACHLKLDEARGLAKKAGEAITMGDWLEATTNAVEAENSIEEALYEAARSAK</sequence>
<proteinExistence type="predicted"/>
<comment type="caution">
    <text evidence="1">The sequence shown here is derived from an EMBL/GenBank/DDBJ whole genome shotgun (WGS) entry which is preliminary data.</text>
</comment>
<name>X1L1J4_9ZZZZ</name>
<protein>
    <submittedName>
        <fullName evidence="1">Uncharacterized protein</fullName>
    </submittedName>
</protein>
<gene>
    <name evidence="1" type="ORF">S06H3_02000</name>
</gene>